<dbReference type="Proteomes" id="UP001596137">
    <property type="component" value="Unassembled WGS sequence"/>
</dbReference>
<gene>
    <name evidence="2" type="ORF">ACFP1K_39450</name>
</gene>
<evidence type="ECO:0000313" key="2">
    <source>
        <dbReference type="EMBL" id="MFC6087298.1"/>
    </source>
</evidence>
<dbReference type="Pfam" id="PF19054">
    <property type="entry name" value="DUF5753"/>
    <property type="match status" value="1"/>
</dbReference>
<dbReference type="CDD" id="cd00093">
    <property type="entry name" value="HTH_XRE"/>
    <property type="match status" value="1"/>
</dbReference>
<keyword evidence="3" id="KW-1185">Reference proteome</keyword>
<sequence>MFLARELRRGREAKGMSRAALAKAFYVSEVLVRQWETGHRIPVADHVAKLDELFDARGILTRIREELVKVSVPLEWFGRWVEVEGRAIALWTFQHALVPGLLQTEDYARAVLHAGDHRADIEEMVAARMDRQRILTREEDPPTFVALIAECVLNQNVGGPETMADQLIRLAEIAEQENNVFIQIIPAAAPVCAAFNGPFVIASFDGGTDVAYTDNAVSSEVIEDLETLIRLRRILDVYRAEALPKQASLDILVRMAEQWKTRH</sequence>
<accession>A0ABW1NVA7</accession>
<dbReference type="InterPro" id="IPR043917">
    <property type="entry name" value="DUF5753"/>
</dbReference>
<dbReference type="PROSITE" id="PS50943">
    <property type="entry name" value="HTH_CROC1"/>
    <property type="match status" value="1"/>
</dbReference>
<dbReference type="SUPFAM" id="SSF47413">
    <property type="entry name" value="lambda repressor-like DNA-binding domains"/>
    <property type="match status" value="1"/>
</dbReference>
<dbReference type="Pfam" id="PF13560">
    <property type="entry name" value="HTH_31"/>
    <property type="match status" value="1"/>
</dbReference>
<evidence type="ECO:0000313" key="3">
    <source>
        <dbReference type="Proteomes" id="UP001596137"/>
    </source>
</evidence>
<comment type="caution">
    <text evidence="2">The sequence shown here is derived from an EMBL/GenBank/DDBJ whole genome shotgun (WGS) entry which is preliminary data.</text>
</comment>
<feature type="domain" description="HTH cro/C1-type" evidence="1">
    <location>
        <begin position="7"/>
        <end position="60"/>
    </location>
</feature>
<dbReference type="InterPro" id="IPR001387">
    <property type="entry name" value="Cro/C1-type_HTH"/>
</dbReference>
<organism evidence="2 3">
    <name type="scientific">Sphaerisporangium aureirubrum</name>
    <dbReference type="NCBI Taxonomy" id="1544736"/>
    <lineage>
        <taxon>Bacteria</taxon>
        <taxon>Bacillati</taxon>
        <taxon>Actinomycetota</taxon>
        <taxon>Actinomycetes</taxon>
        <taxon>Streptosporangiales</taxon>
        <taxon>Streptosporangiaceae</taxon>
        <taxon>Sphaerisporangium</taxon>
    </lineage>
</organism>
<reference evidence="3" key="1">
    <citation type="journal article" date="2019" name="Int. J. Syst. Evol. Microbiol.">
        <title>The Global Catalogue of Microorganisms (GCM) 10K type strain sequencing project: providing services to taxonomists for standard genome sequencing and annotation.</title>
        <authorList>
            <consortium name="The Broad Institute Genomics Platform"/>
            <consortium name="The Broad Institute Genome Sequencing Center for Infectious Disease"/>
            <person name="Wu L."/>
            <person name="Ma J."/>
        </authorList>
    </citation>
    <scope>NUCLEOTIDE SEQUENCE [LARGE SCALE GENOMIC DNA]</scope>
    <source>
        <strain evidence="3">JCM 30346</strain>
    </source>
</reference>
<name>A0ABW1NVA7_9ACTN</name>
<protein>
    <submittedName>
        <fullName evidence="2">Scr1 family TA system antitoxin-like transcriptional regulator</fullName>
    </submittedName>
</protein>
<dbReference type="InterPro" id="IPR010982">
    <property type="entry name" value="Lambda_DNA-bd_dom_sf"/>
</dbReference>
<dbReference type="Gene3D" id="1.10.260.40">
    <property type="entry name" value="lambda repressor-like DNA-binding domains"/>
    <property type="match status" value="1"/>
</dbReference>
<dbReference type="RefSeq" id="WP_380763412.1">
    <property type="nucleotide sequence ID" value="NZ_JBHSRF010000128.1"/>
</dbReference>
<dbReference type="SMART" id="SM00530">
    <property type="entry name" value="HTH_XRE"/>
    <property type="match status" value="1"/>
</dbReference>
<evidence type="ECO:0000259" key="1">
    <source>
        <dbReference type="PROSITE" id="PS50943"/>
    </source>
</evidence>
<dbReference type="EMBL" id="JBHSRF010000128">
    <property type="protein sequence ID" value="MFC6087298.1"/>
    <property type="molecule type" value="Genomic_DNA"/>
</dbReference>
<proteinExistence type="predicted"/>